<dbReference type="OrthoDB" id="5985073at2759"/>
<evidence type="ECO:0000259" key="2">
    <source>
        <dbReference type="Pfam" id="PF00685"/>
    </source>
</evidence>
<protein>
    <recommendedName>
        <fullName evidence="2">Sulfotransferase domain-containing protein</fullName>
    </recommendedName>
</protein>
<dbReference type="AlphaFoldDB" id="A0A8J1UF41"/>
<gene>
    <name evidence="3" type="ORF">OFUS_LOCUS7482</name>
</gene>
<keyword evidence="4" id="KW-1185">Reference proteome</keyword>
<organism evidence="3 4">
    <name type="scientific">Owenia fusiformis</name>
    <name type="common">Polychaete worm</name>
    <dbReference type="NCBI Taxonomy" id="6347"/>
    <lineage>
        <taxon>Eukaryota</taxon>
        <taxon>Metazoa</taxon>
        <taxon>Spiralia</taxon>
        <taxon>Lophotrochozoa</taxon>
        <taxon>Annelida</taxon>
        <taxon>Polychaeta</taxon>
        <taxon>Sedentaria</taxon>
        <taxon>Canalipalpata</taxon>
        <taxon>Sabellida</taxon>
        <taxon>Oweniida</taxon>
        <taxon>Oweniidae</taxon>
        <taxon>Owenia</taxon>
    </lineage>
</organism>
<evidence type="ECO:0000256" key="1">
    <source>
        <dbReference type="ARBA" id="ARBA00010236"/>
    </source>
</evidence>
<accession>A0A8J1UF41</accession>
<dbReference type="Proteomes" id="UP000749559">
    <property type="component" value="Unassembled WGS sequence"/>
</dbReference>
<proteinExistence type="inferred from homology"/>
<dbReference type="Pfam" id="PF00685">
    <property type="entry name" value="Sulfotransfer_1"/>
    <property type="match status" value="1"/>
</dbReference>
<feature type="domain" description="Sulfotransferase" evidence="2">
    <location>
        <begin position="172"/>
        <end position="284"/>
    </location>
</feature>
<dbReference type="Gene3D" id="3.40.50.300">
    <property type="entry name" value="P-loop containing nucleotide triphosphate hydrolases"/>
    <property type="match status" value="1"/>
</dbReference>
<dbReference type="EMBL" id="CAIIXF020000004">
    <property type="protein sequence ID" value="CAH1780844.1"/>
    <property type="molecule type" value="Genomic_DNA"/>
</dbReference>
<sequence length="335" mass="38114">MRNTFLSYIILSVIVIILILYTKQHSDTIINVSSSVINHQNDMYSKEVIIDIERNSNKENNLKSGKFQMSKNIADNNKSVAYDYKCKPMDSNSTCQPLKFSKRLLPVTALYSIPGSGNTWLRHLIQQITGIYTGSVYNDTDLLQNGFPGEGEKSGKVVVVKTHRVNKLDKGKYKRVIILLRNPFEAYLAELKRHFGGHTSEITGINQKHMQFAFGQFMRTQSKHGVTRLESWFNATLSALKIVGSDKPTLIVHYENLQTNLKRELIRICSFLGFKIWVDVLRCTICNAEGNHHRRSESFFPYTEEQTVKITSHIKIVNDSLKATCGESCALPYAV</sequence>
<dbReference type="PANTHER" id="PTHR45964">
    <property type="entry name" value="WSCD FAMILY MEMBER CG9164"/>
    <property type="match status" value="1"/>
</dbReference>
<evidence type="ECO:0000313" key="3">
    <source>
        <dbReference type="EMBL" id="CAH1780844.1"/>
    </source>
</evidence>
<dbReference type="InterPro" id="IPR027417">
    <property type="entry name" value="P-loop_NTPase"/>
</dbReference>
<dbReference type="PANTHER" id="PTHR45964:SF5">
    <property type="entry name" value="WSCD FAMILY MEMBER CG9164"/>
    <property type="match status" value="1"/>
</dbReference>
<dbReference type="InterPro" id="IPR000863">
    <property type="entry name" value="Sulfotransferase_dom"/>
</dbReference>
<name>A0A8J1UF41_OWEFU</name>
<comment type="caution">
    <text evidence="3">The sequence shown here is derived from an EMBL/GenBank/DDBJ whole genome shotgun (WGS) entry which is preliminary data.</text>
</comment>
<comment type="similarity">
    <text evidence="1">Belongs to the WSCD family.</text>
</comment>
<dbReference type="GO" id="GO:0008146">
    <property type="term" value="F:sulfotransferase activity"/>
    <property type="evidence" value="ECO:0007669"/>
    <property type="project" value="InterPro"/>
</dbReference>
<evidence type="ECO:0000313" key="4">
    <source>
        <dbReference type="Proteomes" id="UP000749559"/>
    </source>
</evidence>
<dbReference type="SUPFAM" id="SSF52540">
    <property type="entry name" value="P-loop containing nucleoside triphosphate hydrolases"/>
    <property type="match status" value="1"/>
</dbReference>
<reference evidence="3" key="1">
    <citation type="submission" date="2022-03" db="EMBL/GenBank/DDBJ databases">
        <authorList>
            <person name="Martin C."/>
        </authorList>
    </citation>
    <scope>NUCLEOTIDE SEQUENCE</scope>
</reference>
<dbReference type="InterPro" id="IPR051589">
    <property type="entry name" value="Sialate-O-sulfotransferase"/>
</dbReference>